<feature type="domain" description="PPIase FKBP-type" evidence="2">
    <location>
        <begin position="110"/>
        <end position="209"/>
    </location>
</feature>
<dbReference type="Proteomes" id="UP000694864">
    <property type="component" value="Chromosome 20"/>
</dbReference>
<name>A0ABM0Y320_CAMSA</name>
<reference evidence="4" key="2">
    <citation type="submission" date="2025-08" db="UniProtKB">
        <authorList>
            <consortium name="RefSeq"/>
        </authorList>
    </citation>
    <scope>IDENTIFICATION</scope>
    <source>
        <tissue evidence="4">Leaf</tissue>
    </source>
</reference>
<dbReference type="GeneID" id="104771802"/>
<dbReference type="PANTHER" id="PTHR47833:SF2">
    <property type="entry name" value="PEPTIDYLPROLYL ISOMERASE"/>
    <property type="match status" value="1"/>
</dbReference>
<evidence type="ECO:0000259" key="2">
    <source>
        <dbReference type="PROSITE" id="PS50059"/>
    </source>
</evidence>
<evidence type="ECO:0000256" key="1">
    <source>
        <dbReference type="PROSITE-ProRule" id="PRU00277"/>
    </source>
</evidence>
<evidence type="ECO:0000313" key="4">
    <source>
        <dbReference type="RefSeq" id="XP_010494686.1"/>
    </source>
</evidence>
<dbReference type="PROSITE" id="PS50059">
    <property type="entry name" value="FKBP_PPIASE"/>
    <property type="match status" value="1"/>
</dbReference>
<dbReference type="InterPro" id="IPR044183">
    <property type="entry name" value="PNSL4/FKBP13-like"/>
</dbReference>
<dbReference type="SUPFAM" id="SSF54534">
    <property type="entry name" value="FKBP-like"/>
    <property type="match status" value="1"/>
</dbReference>
<accession>A0ABM0Y320</accession>
<dbReference type="InterPro" id="IPR046357">
    <property type="entry name" value="PPIase_dom_sf"/>
</dbReference>
<dbReference type="InterPro" id="IPR001179">
    <property type="entry name" value="PPIase_FKBP_dom"/>
</dbReference>
<keyword evidence="1" id="KW-0413">Isomerase</keyword>
<evidence type="ECO:0000313" key="3">
    <source>
        <dbReference type="Proteomes" id="UP000694864"/>
    </source>
</evidence>
<dbReference type="Gene3D" id="3.10.50.40">
    <property type="match status" value="1"/>
</dbReference>
<dbReference type="PANTHER" id="PTHR47833">
    <property type="entry name" value="PHOTOSYNTHETIC NDH SUBUNIT OF LUMENAL LOCATION 4, CHLOROPLASTIC"/>
    <property type="match status" value="1"/>
</dbReference>
<organism evidence="3 4">
    <name type="scientific">Camelina sativa</name>
    <name type="common">False flax</name>
    <name type="synonym">Myagrum sativum</name>
    <dbReference type="NCBI Taxonomy" id="90675"/>
    <lineage>
        <taxon>Eukaryota</taxon>
        <taxon>Viridiplantae</taxon>
        <taxon>Streptophyta</taxon>
        <taxon>Embryophyta</taxon>
        <taxon>Tracheophyta</taxon>
        <taxon>Spermatophyta</taxon>
        <taxon>Magnoliopsida</taxon>
        <taxon>eudicotyledons</taxon>
        <taxon>Gunneridae</taxon>
        <taxon>Pentapetalae</taxon>
        <taxon>rosids</taxon>
        <taxon>malvids</taxon>
        <taxon>Brassicales</taxon>
        <taxon>Brassicaceae</taxon>
        <taxon>Camelineae</taxon>
        <taxon>Camelina</taxon>
    </lineage>
</organism>
<reference evidence="3" key="1">
    <citation type="journal article" date="2014" name="Nat. Commun.">
        <title>The emerging biofuel crop Camelina sativa retains a highly undifferentiated hexaploid genome structure.</title>
        <authorList>
            <person name="Kagale S."/>
            <person name="Koh C."/>
            <person name="Nixon J."/>
            <person name="Bollina V."/>
            <person name="Clarke W.E."/>
            <person name="Tuteja R."/>
            <person name="Spillane C."/>
            <person name="Robinson S.J."/>
            <person name="Links M.G."/>
            <person name="Clarke C."/>
            <person name="Higgins E.E."/>
            <person name="Huebert T."/>
            <person name="Sharpe A.G."/>
            <person name="Parkin I.A."/>
        </authorList>
    </citation>
    <scope>NUCLEOTIDE SEQUENCE [LARGE SCALE GENOMIC DNA]</scope>
    <source>
        <strain evidence="3">cv. DH55</strain>
    </source>
</reference>
<proteinExistence type="predicted"/>
<keyword evidence="3" id="KW-1185">Reference proteome</keyword>
<dbReference type="Pfam" id="PF00254">
    <property type="entry name" value="FKBP_C"/>
    <property type="match status" value="1"/>
</dbReference>
<protein>
    <recommendedName>
        <fullName evidence="1">peptidylprolyl isomerase</fullName>
        <ecNumber evidence="1">5.2.1.8</ecNumber>
    </recommendedName>
</protein>
<comment type="catalytic activity">
    <reaction evidence="1">
        <text>[protein]-peptidylproline (omega=180) = [protein]-peptidylproline (omega=0)</text>
        <dbReference type="Rhea" id="RHEA:16237"/>
        <dbReference type="Rhea" id="RHEA-COMP:10747"/>
        <dbReference type="Rhea" id="RHEA-COMP:10748"/>
        <dbReference type="ChEBI" id="CHEBI:83833"/>
        <dbReference type="ChEBI" id="CHEBI:83834"/>
        <dbReference type="EC" id="5.2.1.8"/>
    </reaction>
</comment>
<dbReference type="RefSeq" id="XP_010494686.1">
    <property type="nucleotide sequence ID" value="XM_010496384.2"/>
</dbReference>
<dbReference type="EC" id="5.2.1.8" evidence="1"/>
<keyword evidence="1" id="KW-0697">Rotamase</keyword>
<gene>
    <name evidence="4" type="primary">LOC104771802</name>
</gene>
<sequence length="209" mass="22094">MSSLGFSVGTCSPPTQQRKCRFLVNSSLNRAEAINLRSKQEVSPDPELSLVQLASCGRREAIIGFGFCLGFVDNVSSALAETTSCEFSVSPSGLAFCDKVVGYGPEAVKGQLIKAHYVGKLENGKVFDSSYNRGKPLTFRIGVGEVIKGWDQGILGSDGIPPMLTGGKRTLKIPPELAYGDRGAGCKGGSCLIPPASVLLFDIEFIGKA</sequence>